<evidence type="ECO:0000313" key="7">
    <source>
        <dbReference type="EMBL" id="KAK9730695.1"/>
    </source>
</evidence>
<protein>
    <submittedName>
        <fullName evidence="7">Transferrin</fullName>
    </submittedName>
</protein>
<evidence type="ECO:0000256" key="4">
    <source>
        <dbReference type="SAM" id="MobiDB-lite"/>
    </source>
</evidence>
<name>A0AAW1LAK6_POPJA</name>
<dbReference type="GO" id="GO:0006826">
    <property type="term" value="P:iron ion transport"/>
    <property type="evidence" value="ECO:0007669"/>
    <property type="project" value="TreeGrafter"/>
</dbReference>
<dbReference type="CDD" id="cd13529">
    <property type="entry name" value="PBP2_transferrin"/>
    <property type="match status" value="2"/>
</dbReference>
<dbReference type="GO" id="GO:0005886">
    <property type="term" value="C:plasma membrane"/>
    <property type="evidence" value="ECO:0007669"/>
    <property type="project" value="TreeGrafter"/>
</dbReference>
<evidence type="ECO:0000313" key="8">
    <source>
        <dbReference type="Proteomes" id="UP001458880"/>
    </source>
</evidence>
<dbReference type="PANTHER" id="PTHR11485:SF29">
    <property type="entry name" value="TRANSFERRIN 2"/>
    <property type="match status" value="1"/>
</dbReference>
<feature type="region of interest" description="Disordered" evidence="4">
    <location>
        <begin position="362"/>
        <end position="392"/>
    </location>
</feature>
<dbReference type="GO" id="GO:0005769">
    <property type="term" value="C:early endosome"/>
    <property type="evidence" value="ECO:0007669"/>
    <property type="project" value="TreeGrafter"/>
</dbReference>
<feature type="transmembrane region" description="Helical" evidence="5">
    <location>
        <begin position="7"/>
        <end position="26"/>
    </location>
</feature>
<dbReference type="Pfam" id="PF00405">
    <property type="entry name" value="Transferrin"/>
    <property type="match status" value="2"/>
</dbReference>
<dbReference type="InterPro" id="IPR018195">
    <property type="entry name" value="Transferrin_Fe_BS"/>
</dbReference>
<keyword evidence="5" id="KW-1133">Transmembrane helix</keyword>
<feature type="domain" description="Transferrin-like" evidence="6">
    <location>
        <begin position="40"/>
        <end position="374"/>
    </location>
</feature>
<dbReference type="InterPro" id="IPR001156">
    <property type="entry name" value="Transferrin-like_dom"/>
</dbReference>
<proteinExistence type="predicted"/>
<evidence type="ECO:0000256" key="5">
    <source>
        <dbReference type="SAM" id="Phobius"/>
    </source>
</evidence>
<evidence type="ECO:0000256" key="1">
    <source>
        <dbReference type="ARBA" id="ARBA00004613"/>
    </source>
</evidence>
<dbReference type="PRINTS" id="PR00422">
    <property type="entry name" value="TRANSFERRIN"/>
</dbReference>
<keyword evidence="3" id="KW-0677">Repeat</keyword>
<dbReference type="EMBL" id="JASPKY010000143">
    <property type="protein sequence ID" value="KAK9730695.1"/>
    <property type="molecule type" value="Genomic_DNA"/>
</dbReference>
<keyword evidence="5" id="KW-0472">Membrane</keyword>
<reference evidence="7 8" key="1">
    <citation type="journal article" date="2024" name="BMC Genomics">
        <title>De novo assembly and annotation of Popillia japonica's genome with initial clues to its potential as an invasive pest.</title>
        <authorList>
            <person name="Cucini C."/>
            <person name="Boschi S."/>
            <person name="Funari R."/>
            <person name="Cardaioli E."/>
            <person name="Iannotti N."/>
            <person name="Marturano G."/>
            <person name="Paoli F."/>
            <person name="Bruttini M."/>
            <person name="Carapelli A."/>
            <person name="Frati F."/>
            <person name="Nardi F."/>
        </authorList>
    </citation>
    <scope>NUCLEOTIDE SEQUENCE [LARGE SCALE GENOMIC DNA]</scope>
    <source>
        <strain evidence="7">DMR45628</strain>
    </source>
</reference>
<dbReference type="FunFam" id="3.40.190.10:FF:000095">
    <property type="entry name" value="Lactotransferrin"/>
    <property type="match status" value="1"/>
</dbReference>
<sequence length="866" mass="97582">MNLFKEFFIYFLALVISSSFIAINAAEDYFYNQHPIRKVIVWCTVSKAEQQKCISFANAVLRDHVKINYRLFTLRCHHAFNKEECMSLLDDEKVTMTTLDAGQVFIGGRFHSLVPIAKEVAETGATVYYSVALVKKNSLRDLTSLHDLRGKKACFAGVGTMAGWVIPLYTLMKSGAMEIVDCNNHVKTATEFFGPSCAVNALLDANNPIGDNSDKLCRECIGKIPGGRCTDADPYAGYEGAFKCLLEAGDVAFLKHTTIQDLLSPGSGYPGLREDQFQLLCKDGSKKPINQFKTCNWGEVPTNAIVVSSATLLEDRVLYQKFLDKIVTLYTNTSRGLQTNYDNPQPEYDSFGNRVRRQVYQDSNRYDPYNDNRGYNRNPYQDPFGENPNLLNPNRYGVNIDPYGPVSNEYDGRPEDLPGNGYDDDDINKYNDTKYEYFTFYESIPRFGNQTNLLFQDSTRQFYPLQELEQTHDRYLGHLNEVVMGIRSCPVNRMTLCVTSDVELDKCVKMKIALKAQLLKPEMSCYKGHSQIHCMQAINSRTADVAVFDAGDIYTAGLNFDLVPFISEVYNLADPEYYVVAVAKEADPSTDLTYLRGKYTCHSGINTAAGWIYPMAYLISNGWVRPYGCNSVRAAAEYFTKSCIPGALSTEYNTGMPYDNMCDLCRGSSFQYCRRDASELFYGHTGAFRCLVEGGGHVAFVKHTTAIENTGGKRREWWARDALVDDFELLCPDGTRAEINDYLTCNLGKVKANAIVTRGGYSYNETQINAYINLFMYAQTFYGSKTVDEFSFSMFYSTPPHTDLIFQDAATQLKVIDPEFREYSAYLGRDFMRAKRIVDCYASTSTIRASLGLVLVLVITYLSLSS</sequence>
<organism evidence="7 8">
    <name type="scientific">Popillia japonica</name>
    <name type="common">Japanese beetle</name>
    <dbReference type="NCBI Taxonomy" id="7064"/>
    <lineage>
        <taxon>Eukaryota</taxon>
        <taxon>Metazoa</taxon>
        <taxon>Ecdysozoa</taxon>
        <taxon>Arthropoda</taxon>
        <taxon>Hexapoda</taxon>
        <taxon>Insecta</taxon>
        <taxon>Pterygota</taxon>
        <taxon>Neoptera</taxon>
        <taxon>Endopterygota</taxon>
        <taxon>Coleoptera</taxon>
        <taxon>Polyphaga</taxon>
        <taxon>Scarabaeiformia</taxon>
        <taxon>Scarabaeidae</taxon>
        <taxon>Rutelinae</taxon>
        <taxon>Popillia</taxon>
    </lineage>
</organism>
<dbReference type="GO" id="GO:0055037">
    <property type="term" value="C:recycling endosome"/>
    <property type="evidence" value="ECO:0007669"/>
    <property type="project" value="TreeGrafter"/>
</dbReference>
<keyword evidence="2" id="KW-0964">Secreted</keyword>
<comment type="caution">
    <text evidence="7">The sequence shown here is derived from an EMBL/GenBank/DDBJ whole genome shotgun (WGS) entry which is preliminary data.</text>
</comment>
<dbReference type="GO" id="GO:0005615">
    <property type="term" value="C:extracellular space"/>
    <property type="evidence" value="ECO:0007669"/>
    <property type="project" value="TreeGrafter"/>
</dbReference>
<dbReference type="PROSITE" id="PS51408">
    <property type="entry name" value="TRANSFERRIN_LIKE_4"/>
    <property type="match status" value="2"/>
</dbReference>
<dbReference type="AlphaFoldDB" id="A0AAW1LAK6"/>
<gene>
    <name evidence="7" type="ORF">QE152_g14327</name>
</gene>
<keyword evidence="8" id="KW-1185">Reference proteome</keyword>
<keyword evidence="5" id="KW-0812">Transmembrane</keyword>
<dbReference type="SUPFAM" id="SSF53850">
    <property type="entry name" value="Periplasmic binding protein-like II"/>
    <property type="match status" value="2"/>
</dbReference>
<evidence type="ECO:0000256" key="3">
    <source>
        <dbReference type="ARBA" id="ARBA00022737"/>
    </source>
</evidence>
<dbReference type="Proteomes" id="UP001458880">
    <property type="component" value="Unassembled WGS sequence"/>
</dbReference>
<dbReference type="Gene3D" id="3.40.190.10">
    <property type="entry name" value="Periplasmic binding protein-like II"/>
    <property type="match status" value="4"/>
</dbReference>
<comment type="subcellular location">
    <subcellularLocation>
        <location evidence="1">Secreted</location>
    </subcellularLocation>
</comment>
<feature type="domain" description="Transferrin-like" evidence="6">
    <location>
        <begin position="494"/>
        <end position="840"/>
    </location>
</feature>
<dbReference type="SMART" id="SM00094">
    <property type="entry name" value="TR_FER"/>
    <property type="match status" value="2"/>
</dbReference>
<accession>A0AAW1LAK6</accession>
<dbReference type="PANTHER" id="PTHR11485">
    <property type="entry name" value="TRANSFERRIN"/>
    <property type="match status" value="1"/>
</dbReference>
<dbReference type="PROSITE" id="PS00206">
    <property type="entry name" value="TRANSFERRIN_LIKE_2"/>
    <property type="match status" value="1"/>
</dbReference>
<evidence type="ECO:0000259" key="6">
    <source>
        <dbReference type="PROSITE" id="PS51408"/>
    </source>
</evidence>
<evidence type="ECO:0000256" key="2">
    <source>
        <dbReference type="ARBA" id="ARBA00022525"/>
    </source>
</evidence>